<dbReference type="Gene3D" id="2.40.50.100">
    <property type="match status" value="1"/>
</dbReference>
<evidence type="ECO:0000256" key="7">
    <source>
        <dbReference type="RuleBase" id="RU003423"/>
    </source>
</evidence>
<proteinExistence type="inferred from homology"/>
<feature type="domain" description="Peripheral subunit-binding (PSBD)" evidence="9">
    <location>
        <begin position="128"/>
        <end position="165"/>
    </location>
</feature>
<sequence>MAIFEFKLPDLGEGVMEGELVKWHVKEGDAVKEDQVLAEVMTDKATVTVPSPKAGRVVKTHGKEGDMAKVHQLLVTLEIEGAAPAQAAGHGAAAPAATPSAAPATAAAMATAAAGNGAAAAAPATKVLATPVTRRMAREHGLDLSTIAGSGPQGRVTKADVKAALEGGAQKNVVAPAAQQTRPAAPPVSAGRADERVPLRGLRKKIAEKMVRSKFTMPHFAFVEEVDATDLVALRARLNKQLASAGENIKLNYLPFIIKATIAALKKFPHLNANFDEATQELVVRGEYNIGMAVATPDGLTVAVVKDADRLTLAELAQETARLGVAARERKLKMEELTGGTFTITSLGQSGGLFATPIINHPEVGIMGVHKLKQRPAVKDGQVVVRDMMNLSLSCDHRVIDGSVAADFVYEVIKYLEKPDLLFLAMS</sequence>
<evidence type="ECO:0000259" key="8">
    <source>
        <dbReference type="PROSITE" id="PS50968"/>
    </source>
</evidence>
<dbReference type="InterPro" id="IPR004167">
    <property type="entry name" value="PSBD"/>
</dbReference>
<name>A0ABX7P4T4_9BACT</name>
<evidence type="ECO:0000256" key="5">
    <source>
        <dbReference type="ARBA" id="ARBA00022823"/>
    </source>
</evidence>
<evidence type="ECO:0000256" key="3">
    <source>
        <dbReference type="ARBA" id="ARBA00011484"/>
    </source>
</evidence>
<dbReference type="PANTHER" id="PTHR43178">
    <property type="entry name" value="DIHYDROLIPOAMIDE ACETYLTRANSFERASE COMPONENT OF PYRUVATE DEHYDROGENASE COMPLEX"/>
    <property type="match status" value="1"/>
</dbReference>
<evidence type="ECO:0000256" key="4">
    <source>
        <dbReference type="ARBA" id="ARBA00022679"/>
    </source>
</evidence>
<dbReference type="Gene3D" id="4.10.320.10">
    <property type="entry name" value="E3-binding domain"/>
    <property type="match status" value="1"/>
</dbReference>
<dbReference type="Proteomes" id="UP000662747">
    <property type="component" value="Chromosome"/>
</dbReference>
<comment type="cofactor">
    <cofactor evidence="1 7">
        <name>(R)-lipoate</name>
        <dbReference type="ChEBI" id="CHEBI:83088"/>
    </cofactor>
</comment>
<dbReference type="RefSeq" id="WP_206727038.1">
    <property type="nucleotide sequence ID" value="NZ_CP071090.1"/>
</dbReference>
<dbReference type="PANTHER" id="PTHR43178:SF5">
    <property type="entry name" value="LIPOAMIDE ACYLTRANSFERASE COMPONENT OF BRANCHED-CHAIN ALPHA-KETO ACID DEHYDROGENASE COMPLEX, MITOCHONDRIAL"/>
    <property type="match status" value="1"/>
</dbReference>
<dbReference type="PROSITE" id="PS51826">
    <property type="entry name" value="PSBD"/>
    <property type="match status" value="1"/>
</dbReference>
<evidence type="ECO:0000256" key="6">
    <source>
        <dbReference type="ARBA" id="ARBA00023315"/>
    </source>
</evidence>
<dbReference type="PROSITE" id="PS50968">
    <property type="entry name" value="BIOTINYL_LIPOYL"/>
    <property type="match status" value="1"/>
</dbReference>
<dbReference type="SUPFAM" id="SSF47005">
    <property type="entry name" value="Peripheral subunit-binding domain of 2-oxo acid dehydrogenase complex"/>
    <property type="match status" value="1"/>
</dbReference>
<dbReference type="CDD" id="cd06849">
    <property type="entry name" value="lipoyl_domain"/>
    <property type="match status" value="1"/>
</dbReference>
<dbReference type="InterPro" id="IPR003016">
    <property type="entry name" value="2-oxoA_DH_lipoyl-BS"/>
</dbReference>
<dbReference type="InterPro" id="IPR023213">
    <property type="entry name" value="CAT-like_dom_sf"/>
</dbReference>
<dbReference type="InterPro" id="IPR000089">
    <property type="entry name" value="Biotin_lipoyl"/>
</dbReference>
<evidence type="ECO:0000256" key="2">
    <source>
        <dbReference type="ARBA" id="ARBA00007317"/>
    </source>
</evidence>
<organism evidence="10 11">
    <name type="scientific">Pyxidicoccus parkwayensis</name>
    <dbReference type="NCBI Taxonomy" id="2813578"/>
    <lineage>
        <taxon>Bacteria</taxon>
        <taxon>Pseudomonadati</taxon>
        <taxon>Myxococcota</taxon>
        <taxon>Myxococcia</taxon>
        <taxon>Myxococcales</taxon>
        <taxon>Cystobacterineae</taxon>
        <taxon>Myxococcaceae</taxon>
        <taxon>Pyxidicoccus</taxon>
    </lineage>
</organism>
<keyword evidence="11" id="KW-1185">Reference proteome</keyword>
<dbReference type="Pfam" id="PF02817">
    <property type="entry name" value="E3_binding"/>
    <property type="match status" value="1"/>
</dbReference>
<dbReference type="Gene3D" id="3.30.559.10">
    <property type="entry name" value="Chloramphenicol acetyltransferase-like domain"/>
    <property type="match status" value="1"/>
</dbReference>
<gene>
    <name evidence="10" type="ORF">JY651_11355</name>
</gene>
<dbReference type="PROSITE" id="PS00189">
    <property type="entry name" value="LIPOYL"/>
    <property type="match status" value="1"/>
</dbReference>
<evidence type="ECO:0000313" key="10">
    <source>
        <dbReference type="EMBL" id="QSQ25483.1"/>
    </source>
</evidence>
<keyword evidence="4 7" id="KW-0808">Transferase</keyword>
<dbReference type="EMBL" id="CP071090">
    <property type="protein sequence ID" value="QSQ25483.1"/>
    <property type="molecule type" value="Genomic_DNA"/>
</dbReference>
<accession>A0ABX7P4T4</accession>
<comment type="subunit">
    <text evidence="3">Forms a 24-polypeptide structural core with octahedral symmetry.</text>
</comment>
<reference evidence="10 11" key="1">
    <citation type="submission" date="2021-02" db="EMBL/GenBank/DDBJ databases">
        <title>De Novo genome assembly of isolated myxobacteria.</title>
        <authorList>
            <person name="Stevens D.C."/>
        </authorList>
    </citation>
    <scope>NUCLEOTIDE SEQUENCE [LARGE SCALE GENOMIC DNA]</scope>
    <source>
        <strain evidence="11">SCPEA02</strain>
    </source>
</reference>
<keyword evidence="6 7" id="KW-0012">Acyltransferase</keyword>
<dbReference type="InterPro" id="IPR036625">
    <property type="entry name" value="E3-bd_dom_sf"/>
</dbReference>
<dbReference type="InterPro" id="IPR011053">
    <property type="entry name" value="Single_hybrid_motif"/>
</dbReference>
<dbReference type="Pfam" id="PF00364">
    <property type="entry name" value="Biotin_lipoyl"/>
    <property type="match status" value="1"/>
</dbReference>
<evidence type="ECO:0000313" key="11">
    <source>
        <dbReference type="Proteomes" id="UP000662747"/>
    </source>
</evidence>
<evidence type="ECO:0000256" key="1">
    <source>
        <dbReference type="ARBA" id="ARBA00001938"/>
    </source>
</evidence>
<evidence type="ECO:0000259" key="9">
    <source>
        <dbReference type="PROSITE" id="PS51826"/>
    </source>
</evidence>
<dbReference type="InterPro" id="IPR050743">
    <property type="entry name" value="2-oxoacid_DH_E2_comp"/>
</dbReference>
<dbReference type="SUPFAM" id="SSF52777">
    <property type="entry name" value="CoA-dependent acyltransferases"/>
    <property type="match status" value="1"/>
</dbReference>
<dbReference type="InterPro" id="IPR001078">
    <property type="entry name" value="2-oxoacid_DH_actylTfrase"/>
</dbReference>
<comment type="similarity">
    <text evidence="2 7">Belongs to the 2-oxoacid dehydrogenase family.</text>
</comment>
<dbReference type="EC" id="2.3.1.-" evidence="7"/>
<dbReference type="SUPFAM" id="SSF51230">
    <property type="entry name" value="Single hybrid motif"/>
    <property type="match status" value="1"/>
</dbReference>
<protein>
    <recommendedName>
        <fullName evidence="7">Dihydrolipoamide acetyltransferase component of pyruvate dehydrogenase complex</fullName>
        <ecNumber evidence="7">2.3.1.-</ecNumber>
    </recommendedName>
</protein>
<keyword evidence="5 7" id="KW-0450">Lipoyl</keyword>
<feature type="domain" description="Lipoyl-binding" evidence="8">
    <location>
        <begin position="3"/>
        <end position="78"/>
    </location>
</feature>
<dbReference type="Pfam" id="PF00198">
    <property type="entry name" value="2-oxoacid_dh"/>
    <property type="match status" value="1"/>
</dbReference>